<dbReference type="EC" id="3.2.1.58" evidence="6"/>
<keyword evidence="1" id="KW-0378">Hydrolase</keyword>
<keyword evidence="8" id="KW-1185">Reference proteome</keyword>
<dbReference type="GO" id="GO:0009986">
    <property type="term" value="C:cell surface"/>
    <property type="evidence" value="ECO:0007669"/>
    <property type="project" value="TreeGrafter"/>
</dbReference>
<dbReference type="GO" id="GO:0009251">
    <property type="term" value="P:glucan catabolic process"/>
    <property type="evidence" value="ECO:0007669"/>
    <property type="project" value="TreeGrafter"/>
</dbReference>
<dbReference type="EMBL" id="JASMQC010000009">
    <property type="protein sequence ID" value="KAK1942407.1"/>
    <property type="molecule type" value="Genomic_DNA"/>
</dbReference>
<dbReference type="GO" id="GO:0005576">
    <property type="term" value="C:extracellular region"/>
    <property type="evidence" value="ECO:0007669"/>
    <property type="project" value="TreeGrafter"/>
</dbReference>
<accession>A0AAD9GPL5</accession>
<proteinExistence type="predicted"/>
<keyword evidence="3" id="KW-0326">Glycosidase</keyword>
<dbReference type="PANTHER" id="PTHR31297:SF34">
    <property type="entry name" value="GLUCAN 1,3-BETA-GLUCOSIDASE 2"/>
    <property type="match status" value="1"/>
</dbReference>
<sequence>MAVKHNLAVIVSLHAHQGSQNGDAQSAPVTLGTIGWNNSRANVNNSLEFATFIADRYKDSEAVLDLNLMNEPAPPTDRKVMTDYYVEAYK</sequence>
<keyword evidence="2" id="KW-0325">Glycoprotein</keyword>
<dbReference type="Gene3D" id="3.20.20.80">
    <property type="entry name" value="Glycosidases"/>
    <property type="match status" value="1"/>
</dbReference>
<evidence type="ECO:0000256" key="4">
    <source>
        <dbReference type="ARBA" id="ARBA00023316"/>
    </source>
</evidence>
<organism evidence="7 8">
    <name type="scientific">Phytophthora citrophthora</name>
    <dbReference type="NCBI Taxonomy" id="4793"/>
    <lineage>
        <taxon>Eukaryota</taxon>
        <taxon>Sar</taxon>
        <taxon>Stramenopiles</taxon>
        <taxon>Oomycota</taxon>
        <taxon>Peronosporomycetes</taxon>
        <taxon>Peronosporales</taxon>
        <taxon>Peronosporaceae</taxon>
        <taxon>Phytophthora</taxon>
    </lineage>
</organism>
<dbReference type="InterPro" id="IPR017853">
    <property type="entry name" value="GH"/>
</dbReference>
<dbReference type="SUPFAM" id="SSF51445">
    <property type="entry name" value="(Trans)glycosidases"/>
    <property type="match status" value="1"/>
</dbReference>
<dbReference type="InterPro" id="IPR050386">
    <property type="entry name" value="Glycosyl_hydrolase_5"/>
</dbReference>
<reference evidence="7" key="1">
    <citation type="submission" date="2023-08" db="EMBL/GenBank/DDBJ databases">
        <title>Reference Genome Resource for the Citrus Pathogen Phytophthora citrophthora.</title>
        <authorList>
            <person name="Moller H."/>
            <person name="Coetzee B."/>
            <person name="Rose L.J."/>
            <person name="Van Niekerk J.M."/>
        </authorList>
    </citation>
    <scope>NUCLEOTIDE SEQUENCE</scope>
    <source>
        <strain evidence="7">STE-U-9442</strain>
    </source>
</reference>
<evidence type="ECO:0000313" key="8">
    <source>
        <dbReference type="Proteomes" id="UP001259832"/>
    </source>
</evidence>
<protein>
    <recommendedName>
        <fullName evidence="6">glucan 1,3-beta-glucosidase</fullName>
        <ecNumber evidence="6">3.2.1.58</ecNumber>
    </recommendedName>
</protein>
<evidence type="ECO:0000313" key="7">
    <source>
        <dbReference type="EMBL" id="KAK1942407.1"/>
    </source>
</evidence>
<evidence type="ECO:0000256" key="2">
    <source>
        <dbReference type="ARBA" id="ARBA00023180"/>
    </source>
</evidence>
<evidence type="ECO:0000256" key="3">
    <source>
        <dbReference type="ARBA" id="ARBA00023295"/>
    </source>
</evidence>
<comment type="catalytic activity">
    <reaction evidence="5">
        <text>Successive hydrolysis of beta-D-glucose units from the non-reducing ends of (1-&gt;3)-beta-D-glucans, releasing alpha-glucose.</text>
        <dbReference type="EC" id="3.2.1.58"/>
    </reaction>
</comment>
<evidence type="ECO:0000256" key="5">
    <source>
        <dbReference type="ARBA" id="ARBA00036824"/>
    </source>
</evidence>
<dbReference type="PANTHER" id="PTHR31297">
    <property type="entry name" value="GLUCAN ENDO-1,6-BETA-GLUCOSIDASE B"/>
    <property type="match status" value="1"/>
</dbReference>
<dbReference type="Proteomes" id="UP001259832">
    <property type="component" value="Unassembled WGS sequence"/>
</dbReference>
<dbReference type="AlphaFoldDB" id="A0AAD9GPL5"/>
<dbReference type="GO" id="GO:0004338">
    <property type="term" value="F:glucan exo-1,3-beta-glucosidase activity"/>
    <property type="evidence" value="ECO:0007669"/>
    <property type="project" value="UniProtKB-EC"/>
</dbReference>
<comment type="caution">
    <text evidence="7">The sequence shown here is derived from an EMBL/GenBank/DDBJ whole genome shotgun (WGS) entry which is preliminary data.</text>
</comment>
<keyword evidence="4" id="KW-0961">Cell wall biogenesis/degradation</keyword>
<evidence type="ECO:0000256" key="6">
    <source>
        <dbReference type="ARBA" id="ARBA00038929"/>
    </source>
</evidence>
<gene>
    <name evidence="7" type="ORF">P3T76_005906</name>
</gene>
<evidence type="ECO:0000256" key="1">
    <source>
        <dbReference type="ARBA" id="ARBA00022801"/>
    </source>
</evidence>
<name>A0AAD9GPL5_9STRA</name>
<dbReference type="GO" id="GO:0071555">
    <property type="term" value="P:cell wall organization"/>
    <property type="evidence" value="ECO:0007669"/>
    <property type="project" value="UniProtKB-KW"/>
</dbReference>